<feature type="compositionally biased region" description="Polar residues" evidence="2">
    <location>
        <begin position="481"/>
        <end position="506"/>
    </location>
</feature>
<dbReference type="PhylomeDB" id="A7SAG3"/>
<proteinExistence type="inferred from homology"/>
<feature type="compositionally biased region" description="Basic and acidic residues" evidence="2">
    <location>
        <begin position="440"/>
        <end position="454"/>
    </location>
</feature>
<feature type="compositionally biased region" description="Polar residues" evidence="2">
    <location>
        <begin position="377"/>
        <end position="413"/>
    </location>
</feature>
<sequence>MNQSGKRGKSRGGPNRGRRNTGSPNHQTFNQPMNDDHDFPSSYDNPCFVHAVTSLIGCHVQLTAVNGSVYDGILRTVSPKVEVVLDVAHLVTKKIQHGSPEEYIQVPSKSATMDTFVIAARNIISIDALNIDRDQVIKKDTFTDQAISNKVNGQVVHERELKKWEDPGGGSDVHFVLGDNQLLYNVMAVGEVNMGQRISEFIVSPAVEAQIEHNGLDADEMLAINEQKYGVKSTYDSEMLSYTTALEKSSNQEFKEKERKAERLAREIEQDSSFYERAEIDSGKTEEELYSAVLRTGTPSSGQQRYVPPARRNKQTPVMIRKDEVKTEETVASLSVSKQDEQMKPPKSDMVDDAVSSTNEQLKPEIKSEEKEGEISLDTNPPQATPLNSMPASKNTSVSSLPGKPASQTTGSAPQAVPNPRVIPMVSTIAASGPGLVKPIPEHKQTDKGNREVLNDLLTFKDNFKLETKPRSPREEKKKQGSLSPELTESQKVEQSQDLVTQSAKQADSPKPEQKSAAIAQEASPAIKSKLNPNAKEFVLNPNAKEFKPSPQVQRTPPLVSTPQPMYAPHIPAVGSSGVVLMPYSPTTSRSMGFAGYPMVQPSQAQMYKAPRSPGFTPGKSRFYEPSSGDPSHPPPHGHVAIPAALAAGNSIIQPGSIPSMQYIPQGMPFMPQMVQAGSGPYMTVSQSGQHRYIQPQSAGMTTSIAHSMHQGYQEQMTIYATPPHQSPAQASPSQQGQFFQYQAMPPQMMANPQHPGIPHQPQGHMGAQSPSQVAPPQQFVYLPQGMPQPGGMPASQMGQFVPVYIAPPQAYPRDEVDSDTQTSPTPTSEAAREEIVPQEKDK</sequence>
<dbReference type="Pfam" id="PF07145">
    <property type="entry name" value="PAM2"/>
    <property type="match status" value="1"/>
</dbReference>
<dbReference type="OMA" id="APMMMRY"/>
<feature type="region of interest" description="Disordered" evidence="2">
    <location>
        <begin position="753"/>
        <end position="774"/>
    </location>
</feature>
<dbReference type="Proteomes" id="UP000001593">
    <property type="component" value="Unassembled WGS sequence"/>
</dbReference>
<feature type="region of interest" description="Disordered" evidence="2">
    <location>
        <begin position="807"/>
        <end position="843"/>
    </location>
</feature>
<dbReference type="AlphaFoldDB" id="A7SAG3"/>
<dbReference type="HOGENOM" id="CLU_337805_0_0_1"/>
<dbReference type="GO" id="GO:0003729">
    <property type="term" value="F:mRNA binding"/>
    <property type="evidence" value="ECO:0000318"/>
    <property type="project" value="GO_Central"/>
</dbReference>
<feature type="region of interest" description="Disordered" evidence="2">
    <location>
        <begin position="295"/>
        <end position="534"/>
    </location>
</feature>
<feature type="compositionally biased region" description="Basic and acidic residues" evidence="2">
    <location>
        <begin position="320"/>
        <end position="329"/>
    </location>
</feature>
<name>A7SAG3_NEMVE</name>
<feature type="compositionally biased region" description="Low complexity" evidence="2">
    <location>
        <begin position="820"/>
        <end position="829"/>
    </location>
</feature>
<reference evidence="4 5" key="1">
    <citation type="journal article" date="2007" name="Science">
        <title>Sea anemone genome reveals ancestral eumetazoan gene repertoire and genomic organization.</title>
        <authorList>
            <person name="Putnam N.H."/>
            <person name="Srivastava M."/>
            <person name="Hellsten U."/>
            <person name="Dirks B."/>
            <person name="Chapman J."/>
            <person name="Salamov A."/>
            <person name="Terry A."/>
            <person name="Shapiro H."/>
            <person name="Lindquist E."/>
            <person name="Kapitonov V.V."/>
            <person name="Jurka J."/>
            <person name="Genikhovich G."/>
            <person name="Grigoriev I.V."/>
            <person name="Lucas S.M."/>
            <person name="Steele R.E."/>
            <person name="Finnerty J.R."/>
            <person name="Technau U."/>
            <person name="Martindale M.Q."/>
            <person name="Rokhsar D.S."/>
        </authorList>
    </citation>
    <scope>NUCLEOTIDE SEQUENCE [LARGE SCALE GENOMIC DNA]</scope>
    <source>
        <strain evidence="5">CH2 X CH6</strain>
    </source>
</reference>
<dbReference type="InterPro" id="IPR025852">
    <property type="entry name" value="SM_dom_ATX"/>
</dbReference>
<dbReference type="EMBL" id="DS469609">
    <property type="protein sequence ID" value="EDO39304.1"/>
    <property type="molecule type" value="Genomic_DNA"/>
</dbReference>
<feature type="domain" description="LsmAD" evidence="3">
    <location>
        <begin position="229"/>
        <end position="296"/>
    </location>
</feature>
<dbReference type="STRING" id="45351.A7SAG3"/>
<dbReference type="PANTHER" id="PTHR12854">
    <property type="entry name" value="ATAXIN 2-RELATED"/>
    <property type="match status" value="1"/>
</dbReference>
<evidence type="ECO:0000259" key="3">
    <source>
        <dbReference type="SMART" id="SM01272"/>
    </source>
</evidence>
<dbReference type="GO" id="GO:0010494">
    <property type="term" value="C:cytoplasmic stress granule"/>
    <property type="evidence" value="ECO:0000318"/>
    <property type="project" value="GO_Central"/>
</dbReference>
<dbReference type="InterPro" id="IPR009818">
    <property type="entry name" value="PAM2_motif"/>
</dbReference>
<evidence type="ECO:0000313" key="5">
    <source>
        <dbReference type="Proteomes" id="UP000001593"/>
    </source>
</evidence>
<dbReference type="Pfam" id="PF14438">
    <property type="entry name" value="SM-ATX"/>
    <property type="match status" value="1"/>
</dbReference>
<feature type="compositionally biased region" description="Basic residues" evidence="2">
    <location>
        <begin position="1"/>
        <end position="10"/>
    </location>
</feature>
<dbReference type="eggNOG" id="KOG2375">
    <property type="taxonomic scope" value="Eukaryota"/>
</dbReference>
<feature type="compositionally biased region" description="Basic and acidic residues" evidence="2">
    <location>
        <begin position="362"/>
        <end position="374"/>
    </location>
</feature>
<feature type="region of interest" description="Disordered" evidence="2">
    <location>
        <begin position="609"/>
        <end position="638"/>
    </location>
</feature>
<protein>
    <recommendedName>
        <fullName evidence="3">LsmAD domain-containing protein</fullName>
    </recommendedName>
</protein>
<dbReference type="InterPro" id="IPR045117">
    <property type="entry name" value="ATXN2-like"/>
</dbReference>
<dbReference type="InterPro" id="IPR009604">
    <property type="entry name" value="LsmAD_domain"/>
</dbReference>
<feature type="region of interest" description="Disordered" evidence="2">
    <location>
        <begin position="1"/>
        <end position="37"/>
    </location>
</feature>
<dbReference type="Pfam" id="PF06741">
    <property type="entry name" value="LsmAD"/>
    <property type="match status" value="1"/>
</dbReference>
<dbReference type="GO" id="GO:0034063">
    <property type="term" value="P:stress granule assembly"/>
    <property type="evidence" value="ECO:0000318"/>
    <property type="project" value="GO_Central"/>
</dbReference>
<accession>A7SAG3</accession>
<feature type="compositionally biased region" description="Basic and acidic residues" evidence="2">
    <location>
        <begin position="462"/>
        <end position="479"/>
    </location>
</feature>
<evidence type="ECO:0000256" key="2">
    <source>
        <dbReference type="SAM" id="MobiDB-lite"/>
    </source>
</evidence>
<dbReference type="PANTHER" id="PTHR12854:SF7">
    <property type="entry name" value="ATAXIN-2 HOMOLOG"/>
    <property type="match status" value="1"/>
</dbReference>
<gene>
    <name evidence="4" type="ORF">NEMVEDRAFT_v1g243962</name>
</gene>
<feature type="compositionally biased region" description="Basic and acidic residues" evidence="2">
    <location>
        <begin position="338"/>
        <end position="350"/>
    </location>
</feature>
<evidence type="ECO:0000256" key="1">
    <source>
        <dbReference type="ARBA" id="ARBA00007503"/>
    </source>
</evidence>
<organism evidence="4 5">
    <name type="scientific">Nematostella vectensis</name>
    <name type="common">Starlet sea anemone</name>
    <dbReference type="NCBI Taxonomy" id="45351"/>
    <lineage>
        <taxon>Eukaryota</taxon>
        <taxon>Metazoa</taxon>
        <taxon>Cnidaria</taxon>
        <taxon>Anthozoa</taxon>
        <taxon>Hexacorallia</taxon>
        <taxon>Actiniaria</taxon>
        <taxon>Edwardsiidae</taxon>
        <taxon>Nematostella</taxon>
    </lineage>
</organism>
<dbReference type="InParanoid" id="A7SAG3"/>
<dbReference type="SMART" id="SM01272">
    <property type="entry name" value="LsmAD"/>
    <property type="match status" value="1"/>
</dbReference>
<evidence type="ECO:0000313" key="4">
    <source>
        <dbReference type="EMBL" id="EDO39304.1"/>
    </source>
</evidence>
<comment type="similarity">
    <text evidence="1">Belongs to the ataxin-2 family.</text>
</comment>
<keyword evidence="5" id="KW-1185">Reference proteome</keyword>
<feature type="compositionally biased region" description="Basic and acidic residues" evidence="2">
    <location>
        <begin position="831"/>
        <end position="843"/>
    </location>
</feature>